<dbReference type="RefSeq" id="WP_015264880.1">
    <property type="nucleotide sequence ID" value="NC_019904.1"/>
</dbReference>
<dbReference type="PATRIC" id="fig|926556.3.peg.1088"/>
<dbReference type="GO" id="GO:0003700">
    <property type="term" value="F:DNA-binding transcription factor activity"/>
    <property type="evidence" value="ECO:0007669"/>
    <property type="project" value="InterPro"/>
</dbReference>
<evidence type="ECO:0000256" key="1">
    <source>
        <dbReference type="ARBA" id="ARBA00009437"/>
    </source>
</evidence>
<dbReference type="Gene3D" id="1.10.10.10">
    <property type="entry name" value="Winged helix-like DNA-binding domain superfamily/Winged helix DNA-binding domain"/>
    <property type="match status" value="1"/>
</dbReference>
<dbReference type="eggNOG" id="COG0583">
    <property type="taxonomic scope" value="Bacteria"/>
</dbReference>
<dbReference type="PROSITE" id="PS50931">
    <property type="entry name" value="HTH_LYSR"/>
    <property type="match status" value="1"/>
</dbReference>
<protein>
    <submittedName>
        <fullName evidence="7">Transcriptional regulator</fullName>
    </submittedName>
</protein>
<dbReference type="InterPro" id="IPR036390">
    <property type="entry name" value="WH_DNA-bd_sf"/>
</dbReference>
<dbReference type="Pfam" id="PF03466">
    <property type="entry name" value="LysR_substrate"/>
    <property type="match status" value="1"/>
</dbReference>
<evidence type="ECO:0000259" key="6">
    <source>
        <dbReference type="PROSITE" id="PS50931"/>
    </source>
</evidence>
<dbReference type="KEGG" id="evi:Echvi_1045"/>
<dbReference type="InterPro" id="IPR000847">
    <property type="entry name" value="LysR_HTH_N"/>
</dbReference>
<evidence type="ECO:0000256" key="5">
    <source>
        <dbReference type="ARBA" id="ARBA00023163"/>
    </source>
</evidence>
<dbReference type="SUPFAM" id="SSF53850">
    <property type="entry name" value="Periplasmic binding protein-like II"/>
    <property type="match status" value="1"/>
</dbReference>
<keyword evidence="2" id="KW-0805">Transcription regulation</keyword>
<dbReference type="PANTHER" id="PTHR30346:SF26">
    <property type="entry name" value="HYDROGEN PEROXIDE-INDUCIBLE GENES ACTIVATOR"/>
    <property type="match status" value="1"/>
</dbReference>
<sequence>MTIQQLEYVLAVDKHRHFGHAAEACFVTQPTLSAQIHKLERELDVVIFDRSKMPVIPTEIGQQLIDQARKVVSESKGIYEMISQLKGNISGVIKLGIIPTLAPYLLHLFIRDFLEKYPNVQLQVEELITEEIIRRIRNDELDMGIVVTPLQEQGIVEKPMFYERFYAYLSQGHRLLAKDSIDVKDLMADDFWVLQQGHCFRDQVLSICDQSKFQRMNFHYESGSLEGLKNMVNRYQGVTLLPELATFDLSEEEKSRVRPFAGEEPTREVSIVLTRSFLKKRLVELLYNEITGCIPEEMTSKAHGKIVKFK</sequence>
<evidence type="ECO:0000313" key="7">
    <source>
        <dbReference type="EMBL" id="AGA77316.1"/>
    </source>
</evidence>
<keyword evidence="8" id="KW-1185">Reference proteome</keyword>
<organism evidence="7 8">
    <name type="scientific">Echinicola vietnamensis (strain DSM 17526 / LMG 23754 / KMM 6221)</name>
    <dbReference type="NCBI Taxonomy" id="926556"/>
    <lineage>
        <taxon>Bacteria</taxon>
        <taxon>Pseudomonadati</taxon>
        <taxon>Bacteroidota</taxon>
        <taxon>Cytophagia</taxon>
        <taxon>Cytophagales</taxon>
        <taxon>Cyclobacteriaceae</taxon>
        <taxon>Echinicola</taxon>
    </lineage>
</organism>
<dbReference type="PRINTS" id="PR00039">
    <property type="entry name" value="HTHLYSR"/>
</dbReference>
<dbReference type="InterPro" id="IPR005119">
    <property type="entry name" value="LysR_subst-bd"/>
</dbReference>
<dbReference type="HOGENOM" id="CLU_039613_6_2_10"/>
<dbReference type="EMBL" id="CP003346">
    <property type="protein sequence ID" value="AGA77316.1"/>
    <property type="molecule type" value="Genomic_DNA"/>
</dbReference>
<proteinExistence type="inferred from homology"/>
<comment type="similarity">
    <text evidence="1">Belongs to the LysR transcriptional regulatory family.</text>
</comment>
<feature type="domain" description="HTH lysR-type" evidence="6">
    <location>
        <begin position="1"/>
        <end position="58"/>
    </location>
</feature>
<name>L0FX29_ECHVK</name>
<dbReference type="PANTHER" id="PTHR30346">
    <property type="entry name" value="TRANSCRIPTIONAL DUAL REGULATOR HCAR-RELATED"/>
    <property type="match status" value="1"/>
</dbReference>
<dbReference type="Proteomes" id="UP000010796">
    <property type="component" value="Chromosome"/>
</dbReference>
<gene>
    <name evidence="7" type="ordered locus">Echvi_1045</name>
</gene>
<dbReference type="FunFam" id="1.10.10.10:FF:000001">
    <property type="entry name" value="LysR family transcriptional regulator"/>
    <property type="match status" value="1"/>
</dbReference>
<evidence type="ECO:0000256" key="4">
    <source>
        <dbReference type="ARBA" id="ARBA00023159"/>
    </source>
</evidence>
<evidence type="ECO:0000313" key="8">
    <source>
        <dbReference type="Proteomes" id="UP000010796"/>
    </source>
</evidence>
<dbReference type="STRING" id="926556.Echvi_1045"/>
<dbReference type="Gene3D" id="3.40.190.10">
    <property type="entry name" value="Periplasmic binding protein-like II"/>
    <property type="match status" value="2"/>
</dbReference>
<dbReference type="GO" id="GO:0003677">
    <property type="term" value="F:DNA binding"/>
    <property type="evidence" value="ECO:0007669"/>
    <property type="project" value="UniProtKB-KW"/>
</dbReference>
<reference evidence="8" key="1">
    <citation type="submission" date="2012-02" db="EMBL/GenBank/DDBJ databases">
        <title>The complete genome of Echinicola vietnamensis DSM 17526.</title>
        <authorList>
            <person name="Lucas S."/>
            <person name="Copeland A."/>
            <person name="Lapidus A."/>
            <person name="Glavina del Rio T."/>
            <person name="Dalin E."/>
            <person name="Tice H."/>
            <person name="Bruce D."/>
            <person name="Goodwin L."/>
            <person name="Pitluck S."/>
            <person name="Peters L."/>
            <person name="Ovchinnikova G."/>
            <person name="Teshima H."/>
            <person name="Kyrpides N."/>
            <person name="Mavromatis K."/>
            <person name="Ivanova N."/>
            <person name="Brettin T."/>
            <person name="Detter J.C."/>
            <person name="Han C."/>
            <person name="Larimer F."/>
            <person name="Land M."/>
            <person name="Hauser L."/>
            <person name="Markowitz V."/>
            <person name="Cheng J.-F."/>
            <person name="Hugenholtz P."/>
            <person name="Woyke T."/>
            <person name="Wu D."/>
            <person name="Brambilla E."/>
            <person name="Klenk H.-P."/>
            <person name="Eisen J.A."/>
        </authorList>
    </citation>
    <scope>NUCLEOTIDE SEQUENCE [LARGE SCALE GENOMIC DNA]</scope>
    <source>
        <strain evidence="8">DSM 17526 / LMG 23754 / KMM 6221</strain>
    </source>
</reference>
<evidence type="ECO:0000256" key="3">
    <source>
        <dbReference type="ARBA" id="ARBA00023125"/>
    </source>
</evidence>
<evidence type="ECO:0000256" key="2">
    <source>
        <dbReference type="ARBA" id="ARBA00023015"/>
    </source>
</evidence>
<dbReference type="InterPro" id="IPR036388">
    <property type="entry name" value="WH-like_DNA-bd_sf"/>
</dbReference>
<dbReference type="CDD" id="cd08411">
    <property type="entry name" value="PBP2_OxyR"/>
    <property type="match status" value="1"/>
</dbReference>
<accession>L0FX29</accession>
<keyword evidence="5" id="KW-0804">Transcription</keyword>
<dbReference type="OrthoDB" id="9803735at2"/>
<dbReference type="SUPFAM" id="SSF46785">
    <property type="entry name" value="Winged helix' DNA-binding domain"/>
    <property type="match status" value="1"/>
</dbReference>
<dbReference type="AlphaFoldDB" id="L0FX29"/>
<dbReference type="Pfam" id="PF00126">
    <property type="entry name" value="HTH_1"/>
    <property type="match status" value="1"/>
</dbReference>
<keyword evidence="3" id="KW-0238">DNA-binding</keyword>
<keyword evidence="4" id="KW-0010">Activator</keyword>
<dbReference type="GO" id="GO:0032993">
    <property type="term" value="C:protein-DNA complex"/>
    <property type="evidence" value="ECO:0007669"/>
    <property type="project" value="TreeGrafter"/>
</dbReference>